<protein>
    <recommendedName>
        <fullName evidence="6">Succinate dehydrogenase assembly factor 3</fullName>
        <shortName evidence="6">SDH assembly factor 3</shortName>
        <shortName evidence="6">SDHAF3</shortName>
    </recommendedName>
</protein>
<dbReference type="Bgee" id="ENSLOCG00000011022">
    <property type="expression patterns" value="Expressed in muscle tissue and 13 other cell types or tissues"/>
</dbReference>
<evidence type="ECO:0000256" key="3">
    <source>
        <dbReference type="ARBA" id="ARBA00022946"/>
    </source>
</evidence>
<dbReference type="InterPro" id="IPR008381">
    <property type="entry name" value="SDHAF3/Sdh7"/>
</dbReference>
<keyword evidence="8" id="KW-1185">Reference proteome</keyword>
<dbReference type="Proteomes" id="UP000018468">
    <property type="component" value="Linkage group LG11"/>
</dbReference>
<sequence>MSNAAHVSKVRCLYKRILLLHRFLPLDLKALGDQYVKDEFKRHKTAPPEGVKCFMEEWEAYKDTLQTQLMGAANQKTSITAVGAELTEEKLRHFQEEQVVQLYELMQEATKPNQQFSIQDDSPNK</sequence>
<reference evidence="8" key="1">
    <citation type="submission" date="2011-12" db="EMBL/GenBank/DDBJ databases">
        <title>The Draft Genome of Lepisosteus oculatus.</title>
        <authorList>
            <consortium name="The Broad Institute Genome Assembly &amp; Analysis Group"/>
            <consortium name="Computational R&amp;D Group"/>
            <consortium name="and Sequencing Platform"/>
            <person name="Di Palma F."/>
            <person name="Alfoldi J."/>
            <person name="Johnson J."/>
            <person name="Berlin A."/>
            <person name="Gnerre S."/>
            <person name="Jaffe D."/>
            <person name="MacCallum I."/>
            <person name="Young S."/>
            <person name="Walker B.J."/>
            <person name="Lander E.S."/>
            <person name="Lindblad-Toh K."/>
        </authorList>
    </citation>
    <scope>NUCLEOTIDE SEQUENCE [LARGE SCALE GENOMIC DNA]</scope>
</reference>
<dbReference type="FunCoup" id="W5MYR8">
    <property type="interactions" value="910"/>
</dbReference>
<keyword evidence="3" id="KW-0809">Transit peptide</keyword>
<dbReference type="STRING" id="7918.ENSLOCP00000013527"/>
<evidence type="ECO:0000256" key="5">
    <source>
        <dbReference type="ARBA" id="ARBA00023186"/>
    </source>
</evidence>
<evidence type="ECO:0000256" key="1">
    <source>
        <dbReference type="ARBA" id="ARBA00004305"/>
    </source>
</evidence>
<reference evidence="7" key="2">
    <citation type="submission" date="2025-08" db="UniProtKB">
        <authorList>
            <consortium name="Ensembl"/>
        </authorList>
    </citation>
    <scope>IDENTIFICATION</scope>
</reference>
<organism evidence="7 8">
    <name type="scientific">Lepisosteus oculatus</name>
    <name type="common">Spotted gar</name>
    <dbReference type="NCBI Taxonomy" id="7918"/>
    <lineage>
        <taxon>Eukaryota</taxon>
        <taxon>Metazoa</taxon>
        <taxon>Chordata</taxon>
        <taxon>Craniata</taxon>
        <taxon>Vertebrata</taxon>
        <taxon>Euteleostomi</taxon>
        <taxon>Actinopterygii</taxon>
        <taxon>Neopterygii</taxon>
        <taxon>Holostei</taxon>
        <taxon>Semionotiformes</taxon>
        <taxon>Lepisosteidae</taxon>
        <taxon>Lepisosteus</taxon>
    </lineage>
</organism>
<keyword evidence="5 6" id="KW-0143">Chaperone</keyword>
<evidence type="ECO:0000256" key="4">
    <source>
        <dbReference type="ARBA" id="ARBA00023128"/>
    </source>
</evidence>
<accession>W5MYR8</accession>
<dbReference type="KEGG" id="loc:102690343"/>
<dbReference type="eggNOG" id="KOG4100">
    <property type="taxonomic scope" value="Eukaryota"/>
</dbReference>
<dbReference type="AlphaFoldDB" id="W5MYR8"/>
<evidence type="ECO:0000313" key="7">
    <source>
        <dbReference type="Ensembl" id="ENSLOCP00000013527.1"/>
    </source>
</evidence>
<dbReference type="OrthoDB" id="278329at2759"/>
<dbReference type="EMBL" id="AHAT01004628">
    <property type="status" value="NOT_ANNOTATED_CDS"/>
    <property type="molecule type" value="Genomic_DNA"/>
</dbReference>
<dbReference type="GO" id="GO:0005759">
    <property type="term" value="C:mitochondrial matrix"/>
    <property type="evidence" value="ECO:0007669"/>
    <property type="project" value="UniProtKB-SubCell"/>
</dbReference>
<comment type="subunit">
    <text evidence="6">Interacts with the iron-sulfur protein subunit within the SDH catalytic dimer.</text>
</comment>
<dbReference type="PANTHER" id="PTHR13137">
    <property type="entry name" value="DC11 ACN9 HOMOLOG"/>
    <property type="match status" value="1"/>
</dbReference>
<keyword evidence="4 6" id="KW-0496">Mitochondrion</keyword>
<comment type="similarity">
    <text evidence="2 6">Belongs to the complex I LYR family. SDHAF3 subfamily.</text>
</comment>
<name>W5MYR8_LEPOC</name>
<dbReference type="CDD" id="cd20270">
    <property type="entry name" value="Complex1_LYR_SDHAF3_LYRM10"/>
    <property type="match status" value="1"/>
</dbReference>
<comment type="function">
    <text evidence="6">Plays an essential role in the assembly of succinate dehydrogenase (SDH), an enzyme complex (also referred to as respiratory complex II) that is a component of both the tricarboxylic acid (TCA) cycle and the mitochondrial electron transport chain, and which couples the oxidation of succinate to fumarate with the reduction of ubiquinone (coenzyme Q) to ubiquinol. Promotes maturation of the iron-sulfur protein subunit of the SDH catalytic dimer, protecting it from the deleterious effects of oxidants. May act together with SDHAF1.</text>
</comment>
<dbReference type="InParanoid" id="W5MYR8"/>
<dbReference type="Pfam" id="PF13233">
    <property type="entry name" value="Complex1_LYR_2"/>
    <property type="match status" value="1"/>
</dbReference>
<dbReference type="GO" id="GO:0005758">
    <property type="term" value="C:mitochondrial intermembrane space"/>
    <property type="evidence" value="ECO:0000318"/>
    <property type="project" value="GO_Central"/>
</dbReference>
<dbReference type="GeneTree" id="ENSGT00390000010029"/>
<dbReference type="EMBL" id="AHAT01004627">
    <property type="status" value="NOT_ANNOTATED_CDS"/>
    <property type="molecule type" value="Genomic_DNA"/>
</dbReference>
<dbReference type="OMA" id="WQQTNEN"/>
<dbReference type="GeneID" id="102690343"/>
<dbReference type="HOGENOM" id="CLU_102310_2_1_1"/>
<evidence type="ECO:0000313" key="8">
    <source>
        <dbReference type="Proteomes" id="UP000018468"/>
    </source>
</evidence>
<evidence type="ECO:0000256" key="2">
    <source>
        <dbReference type="ARBA" id="ARBA00006020"/>
    </source>
</evidence>
<dbReference type="PANTHER" id="PTHR13137:SF6">
    <property type="entry name" value="SUCCINATE DEHYDROGENASE ASSEMBLY FACTOR 3, MITOCHONDRIAL"/>
    <property type="match status" value="1"/>
</dbReference>
<evidence type="ECO:0000256" key="6">
    <source>
        <dbReference type="RuleBase" id="RU368039"/>
    </source>
</evidence>
<proteinExistence type="inferred from homology"/>
<dbReference type="RefSeq" id="XP_006636233.1">
    <property type="nucleotide sequence ID" value="XM_006636170.3"/>
</dbReference>
<dbReference type="Ensembl" id="ENSLOCT00000013556.1">
    <property type="protein sequence ID" value="ENSLOCP00000013527.1"/>
    <property type="gene ID" value="ENSLOCG00000011022.1"/>
</dbReference>
<dbReference type="GO" id="GO:0034553">
    <property type="term" value="P:mitochondrial respiratory chain complex II assembly"/>
    <property type="evidence" value="ECO:0000318"/>
    <property type="project" value="GO_Central"/>
</dbReference>
<dbReference type="CTD" id="57001"/>
<comment type="subcellular location">
    <subcellularLocation>
        <location evidence="1 6">Mitochondrion matrix</location>
    </subcellularLocation>
</comment>
<reference evidence="7" key="3">
    <citation type="submission" date="2025-09" db="UniProtKB">
        <authorList>
            <consortium name="Ensembl"/>
        </authorList>
    </citation>
    <scope>IDENTIFICATION</scope>
</reference>